<evidence type="ECO:0000256" key="2">
    <source>
        <dbReference type="ARBA" id="ARBA00022738"/>
    </source>
</evidence>
<dbReference type="AlphaFoldDB" id="A0A929FDS6"/>
<gene>
    <name evidence="3" type="ORF">IQ260_30050</name>
</gene>
<accession>A0A929FDS6</accession>
<dbReference type="SUPFAM" id="SSF48371">
    <property type="entry name" value="ARM repeat"/>
    <property type="match status" value="1"/>
</dbReference>
<name>A0A929FDS6_LEPEC</name>
<dbReference type="InterPro" id="IPR016024">
    <property type="entry name" value="ARM-type_fold"/>
</dbReference>
<evidence type="ECO:0000313" key="3">
    <source>
        <dbReference type="EMBL" id="MBE9070883.1"/>
    </source>
</evidence>
<dbReference type="RefSeq" id="WP_193996714.1">
    <property type="nucleotide sequence ID" value="NZ_JADEXP010000572.1"/>
</dbReference>
<comment type="caution">
    <text evidence="3">The sequence shown here is derived from an EMBL/GenBank/DDBJ whole genome shotgun (WGS) entry which is preliminary data.</text>
</comment>
<sequence length="510" mass="57802">MSSSILEVGLNSLGPVQLEISSDLKTQAWQQAKQCHSNVTAQYNAYINYICTYTFKAWLEEWLEEEPDLRISIWPNEKELPTIWEVVNGTGIALGNQRVILIPNEKNIFEELEVPQEWINIPSWSGNYYVALQVVVEGEDDKDWVNIWGFTTHQQLRQAAHYSDKQRSYTLATDKLIEDLTVMQMTLDLVVKEGVKATPKFTQSDIKKLIDQLSDKDCYSPRLHPDLSFQAWAALLENKELRQELYERRVGITSEKAQAQKILLDRKKEFSDVNLRKWLTTAAAQTEHFLEKGWQALEFYFSSSEAIPIRGTPNSSRREPESVIDTSKNEINSVLKLLRTNQSEEIRRQAAGVLGEIGGGQQEAINALTHLLDATKDEETRWQAAFSLGKLDPGNPKASVRKARLIDLGINLSNQKLLLVVAVIPKTNNSLGIFLKVLAAEKNQNLPPGLKLSVFSGVDENVIPGLEVEARGDEQRQDKLLQLRFSPPVRSSFRVKISLRDKSITESFIT</sequence>
<dbReference type="Proteomes" id="UP000615026">
    <property type="component" value="Unassembled WGS sequence"/>
</dbReference>
<proteinExistence type="predicted"/>
<keyword evidence="2" id="KW-0605">Phycobilisome</keyword>
<organism evidence="3 4">
    <name type="scientific">Leptolyngbya cf. ectocarpi LEGE 11479</name>
    <dbReference type="NCBI Taxonomy" id="1828722"/>
    <lineage>
        <taxon>Bacteria</taxon>
        <taxon>Bacillati</taxon>
        <taxon>Cyanobacteriota</taxon>
        <taxon>Cyanophyceae</taxon>
        <taxon>Leptolyngbyales</taxon>
        <taxon>Leptolyngbyaceae</taxon>
        <taxon>Leptolyngbya group</taxon>
        <taxon>Leptolyngbya</taxon>
    </lineage>
</organism>
<evidence type="ECO:0000256" key="1">
    <source>
        <dbReference type="ARBA" id="ARBA00022549"/>
    </source>
</evidence>
<dbReference type="Pfam" id="PF08852">
    <property type="entry name" value="DUF1822"/>
    <property type="match status" value="1"/>
</dbReference>
<keyword evidence="1" id="KW-0042">Antenna complex</keyword>
<dbReference type="EMBL" id="JADEXP010000572">
    <property type="protein sequence ID" value="MBE9070883.1"/>
    <property type="molecule type" value="Genomic_DNA"/>
</dbReference>
<protein>
    <submittedName>
        <fullName evidence="3">DUF1822 family protein</fullName>
    </submittedName>
</protein>
<dbReference type="GO" id="GO:0030089">
    <property type="term" value="C:phycobilisome"/>
    <property type="evidence" value="ECO:0007669"/>
    <property type="project" value="UniProtKB-KW"/>
</dbReference>
<reference evidence="3" key="1">
    <citation type="submission" date="2020-10" db="EMBL/GenBank/DDBJ databases">
        <authorList>
            <person name="Castelo-Branco R."/>
            <person name="Eusebio N."/>
            <person name="Adriana R."/>
            <person name="Vieira A."/>
            <person name="Brugerolle De Fraissinette N."/>
            <person name="Rezende De Castro R."/>
            <person name="Schneider M.P."/>
            <person name="Vasconcelos V."/>
            <person name="Leao P.N."/>
        </authorList>
    </citation>
    <scope>NUCLEOTIDE SEQUENCE</scope>
    <source>
        <strain evidence="3">LEGE 11479</strain>
    </source>
</reference>
<dbReference type="InterPro" id="IPR011989">
    <property type="entry name" value="ARM-like"/>
</dbReference>
<keyword evidence="4" id="KW-1185">Reference proteome</keyword>
<dbReference type="Gene3D" id="1.25.10.10">
    <property type="entry name" value="Leucine-rich Repeat Variant"/>
    <property type="match status" value="1"/>
</dbReference>
<evidence type="ECO:0000313" key="4">
    <source>
        <dbReference type="Proteomes" id="UP000615026"/>
    </source>
</evidence>
<dbReference type="InterPro" id="IPR014951">
    <property type="entry name" value="DUF1822"/>
</dbReference>